<gene>
    <name evidence="3" type="ORF">HMPREF0762_01385</name>
</gene>
<keyword evidence="2" id="KW-0472">Membrane</keyword>
<feature type="transmembrane region" description="Helical" evidence="2">
    <location>
        <begin position="65"/>
        <end position="86"/>
    </location>
</feature>
<keyword evidence="2" id="KW-1133">Transmembrane helix</keyword>
<keyword evidence="4" id="KW-1185">Reference proteome</keyword>
<feature type="region of interest" description="Disordered" evidence="1">
    <location>
        <begin position="189"/>
        <end position="262"/>
    </location>
</feature>
<sequence>MQNRRSISKTGGLDASFLESDEAFFSRALPTDQASAAESKAAAAKGEGAKPSASSLIRETNWKKVTLITLAVLASVVIIAGAGFVWQTFFRYDDTADIQGEWITDDGSMTVVIDDGSINMPNNLPYAYTLDTWNKTISFDFQGLSGSGTYTFSADRQHLVITEQDGDASVATKLSRLSDDSSAKAKIVNGAAALPSPPEAEGEDSGDAASSSDKGEGAGSEGADSSLDSIDSSATVTLAGGVRSASNGAMLPPSGAGAEEHE</sequence>
<evidence type="ECO:0008006" key="5">
    <source>
        <dbReference type="Google" id="ProtNLM"/>
    </source>
</evidence>
<dbReference type="eggNOG" id="COG5373">
    <property type="taxonomic scope" value="Bacteria"/>
</dbReference>
<organism evidence="3 4">
    <name type="scientific">Slackia exigua (strain ATCC 700122 / DSM 15923 / CIP 105133 / JCM 11022 / KCTC 5966 / S-7)</name>
    <dbReference type="NCBI Taxonomy" id="649764"/>
    <lineage>
        <taxon>Bacteria</taxon>
        <taxon>Bacillati</taxon>
        <taxon>Actinomycetota</taxon>
        <taxon>Coriobacteriia</taxon>
        <taxon>Eggerthellales</taxon>
        <taxon>Eggerthellaceae</taxon>
        <taxon>Slackia</taxon>
    </lineage>
</organism>
<evidence type="ECO:0000256" key="2">
    <source>
        <dbReference type="SAM" id="Phobius"/>
    </source>
</evidence>
<dbReference type="AlphaFoldDB" id="D0WHR6"/>
<keyword evidence="2" id="KW-0812">Transmembrane</keyword>
<feature type="compositionally biased region" description="Low complexity" evidence="1">
    <location>
        <begin position="221"/>
        <end position="233"/>
    </location>
</feature>
<dbReference type="HOGENOM" id="CLU_1061291_0_0_11"/>
<comment type="caution">
    <text evidence="3">The sequence shown here is derived from an EMBL/GenBank/DDBJ whole genome shotgun (WGS) entry which is preliminary data.</text>
</comment>
<protein>
    <recommendedName>
        <fullName evidence="5">DUF5640 domain-containing protein</fullName>
    </recommendedName>
</protein>
<reference evidence="3" key="1">
    <citation type="submission" date="2009-10" db="EMBL/GenBank/DDBJ databases">
        <authorList>
            <person name="Weinstock G."/>
            <person name="Sodergren E."/>
            <person name="Clifton S."/>
            <person name="Fulton L."/>
            <person name="Fulton B."/>
            <person name="Courtney L."/>
            <person name="Fronick C."/>
            <person name="Harrison M."/>
            <person name="Strong C."/>
            <person name="Farmer C."/>
            <person name="Delahaunty K."/>
            <person name="Markovic C."/>
            <person name="Hall O."/>
            <person name="Minx P."/>
            <person name="Tomlinson C."/>
            <person name="Mitreva M."/>
            <person name="Nelson J."/>
            <person name="Hou S."/>
            <person name="Wollam A."/>
            <person name="Pepin K.H."/>
            <person name="Johnson M."/>
            <person name="Bhonagiri V."/>
            <person name="Nash W.E."/>
            <person name="Warren W."/>
            <person name="Chinwalla A."/>
            <person name="Mardis E.R."/>
            <person name="Wilson R.K."/>
        </authorList>
    </citation>
    <scope>NUCLEOTIDE SEQUENCE [LARGE SCALE GENOMIC DNA]</scope>
    <source>
        <strain evidence="3">ATCC 700122</strain>
    </source>
</reference>
<evidence type="ECO:0000256" key="1">
    <source>
        <dbReference type="SAM" id="MobiDB-lite"/>
    </source>
</evidence>
<dbReference type="STRING" id="649764.HMPREF0762_01385"/>
<name>D0WHR6_SLAES</name>
<evidence type="ECO:0000313" key="3">
    <source>
        <dbReference type="EMBL" id="EEZ61009.1"/>
    </source>
</evidence>
<proteinExistence type="predicted"/>
<accession>D0WHR6</accession>
<evidence type="ECO:0000313" key="4">
    <source>
        <dbReference type="Proteomes" id="UP000006001"/>
    </source>
</evidence>
<dbReference type="EMBL" id="ACUX02000008">
    <property type="protein sequence ID" value="EEZ61009.1"/>
    <property type="molecule type" value="Genomic_DNA"/>
</dbReference>
<dbReference type="Proteomes" id="UP000006001">
    <property type="component" value="Unassembled WGS sequence"/>
</dbReference>